<evidence type="ECO:0000313" key="1">
    <source>
        <dbReference type="EMBL" id="KAA0714711.1"/>
    </source>
</evidence>
<sequence length="136" mass="15104">METQSDTRHNLKTTPTPTPTVSLHFCLSRLIIRERLRRGCLTSEALLSRYSFRTSAPPYESLMRQPAPPYHNVGLTISKIASSQRPSPQRPVLSTMAMLQHTPISRKPVSQQQLVICSAVTPSHEATAPEGARDSN</sequence>
<dbReference type="Proteomes" id="UP000324632">
    <property type="component" value="Chromosome 11"/>
</dbReference>
<evidence type="ECO:0000313" key="2">
    <source>
        <dbReference type="Proteomes" id="UP000324632"/>
    </source>
</evidence>
<proteinExistence type="predicted"/>
<protein>
    <submittedName>
        <fullName evidence="1">Uncharacterized protein</fullName>
    </submittedName>
</protein>
<comment type="caution">
    <text evidence="1">The sequence shown here is derived from an EMBL/GenBank/DDBJ whole genome shotgun (WGS) entry which is preliminary data.</text>
</comment>
<gene>
    <name evidence="1" type="ORF">E1301_Tti006449</name>
</gene>
<accession>A0A5A9P0S8</accession>
<organism evidence="1 2">
    <name type="scientific">Triplophysa tibetana</name>
    <dbReference type="NCBI Taxonomy" id="1572043"/>
    <lineage>
        <taxon>Eukaryota</taxon>
        <taxon>Metazoa</taxon>
        <taxon>Chordata</taxon>
        <taxon>Craniata</taxon>
        <taxon>Vertebrata</taxon>
        <taxon>Euteleostomi</taxon>
        <taxon>Actinopterygii</taxon>
        <taxon>Neopterygii</taxon>
        <taxon>Teleostei</taxon>
        <taxon>Ostariophysi</taxon>
        <taxon>Cypriniformes</taxon>
        <taxon>Nemacheilidae</taxon>
        <taxon>Triplophysa</taxon>
    </lineage>
</organism>
<reference evidence="1 2" key="1">
    <citation type="journal article" date="2019" name="Mol. Ecol. Resour.">
        <title>Chromosome-level genome assembly of Triplophysa tibetana, a fish adapted to the harsh high-altitude environment of the Tibetan Plateau.</title>
        <authorList>
            <person name="Yang X."/>
            <person name="Liu H."/>
            <person name="Ma Z."/>
            <person name="Zou Y."/>
            <person name="Zou M."/>
            <person name="Mao Y."/>
            <person name="Li X."/>
            <person name="Wang H."/>
            <person name="Chen T."/>
            <person name="Wang W."/>
            <person name="Yang R."/>
        </authorList>
    </citation>
    <scope>NUCLEOTIDE SEQUENCE [LARGE SCALE GENOMIC DNA]</scope>
    <source>
        <strain evidence="1">TTIB1903HZAU</strain>
        <tissue evidence="1">Muscle</tissue>
    </source>
</reference>
<dbReference type="AlphaFoldDB" id="A0A5A9P0S8"/>
<dbReference type="EMBL" id="SOYY01000011">
    <property type="protein sequence ID" value="KAA0714711.1"/>
    <property type="molecule type" value="Genomic_DNA"/>
</dbReference>
<name>A0A5A9P0S8_9TELE</name>
<keyword evidence="2" id="KW-1185">Reference proteome</keyword>